<organism evidence="1">
    <name type="scientific">marine sediment metagenome</name>
    <dbReference type="NCBI Taxonomy" id="412755"/>
    <lineage>
        <taxon>unclassified sequences</taxon>
        <taxon>metagenomes</taxon>
        <taxon>ecological metagenomes</taxon>
    </lineage>
</organism>
<name>A0A0F9E9G8_9ZZZZ</name>
<dbReference type="AlphaFoldDB" id="A0A0F9E9G8"/>
<accession>A0A0F9E9G8</accession>
<gene>
    <name evidence="1" type="ORF">LCGC14_2181120</name>
</gene>
<comment type="caution">
    <text evidence="1">The sequence shown here is derived from an EMBL/GenBank/DDBJ whole genome shotgun (WGS) entry which is preliminary data.</text>
</comment>
<reference evidence="1" key="1">
    <citation type="journal article" date="2015" name="Nature">
        <title>Complex archaea that bridge the gap between prokaryotes and eukaryotes.</title>
        <authorList>
            <person name="Spang A."/>
            <person name="Saw J.H."/>
            <person name="Jorgensen S.L."/>
            <person name="Zaremba-Niedzwiedzka K."/>
            <person name="Martijn J."/>
            <person name="Lind A.E."/>
            <person name="van Eijk R."/>
            <person name="Schleper C."/>
            <person name="Guy L."/>
            <person name="Ettema T.J."/>
        </authorList>
    </citation>
    <scope>NUCLEOTIDE SEQUENCE</scope>
</reference>
<feature type="non-terminal residue" evidence="1">
    <location>
        <position position="1"/>
    </location>
</feature>
<proteinExistence type="predicted"/>
<evidence type="ECO:0000313" key="1">
    <source>
        <dbReference type="EMBL" id="KKL62846.1"/>
    </source>
</evidence>
<feature type="non-terminal residue" evidence="1">
    <location>
        <position position="635"/>
    </location>
</feature>
<protein>
    <submittedName>
        <fullName evidence="1">Uncharacterized protein</fullName>
    </submittedName>
</protein>
<sequence length="635" mass="70129">LREREIEVPKAPKAIPLVRAELFRQSVQRFLAGVPSDKELTKQFRELRRTGVPEERAREQLEENIVTTIKKFPTAGRFEGLEIEPTGRVTLKGDFVDISGVFGAAGDISRKLTRKVLRKVAKSTNASEIFGILKKEVSEISDSLARKLSRDFKDIKTVSEIQSRFSARVTTEITAREARVAPRVAREIPPKIEPLVAPKVAPRTVEALPEVARERGFIFGVKATVPELKIAGQYIPRETDKLAIRARNLVIDDIATAERLALTGTNDKAVATATELIKHYSELASRATGAEKIAFYDKIAEIAVEIAPKLTEQGRAIQAASILGRQTPEGQLRFAARTIQKYNESVELAKGGILGLRKKVPELTGEQAEKILKRAKDIQNMPDGIDKAMAFKKLQDEIADLIPSPWYKKLINLWKAGLLTGIKTSGLNTFSNLFHGISEVIKDIPAVVVDRAASLFTKERTLALTVRGVKGGIAEGFGKGIRYMRTGFDERNIAAKLDWRRVSFGKSKFAKAVQTYEETVFHLMGAEDQPFYYGAKARSLGSQSIAQGKNKGLKGKELQKFVQNLIENPTDDMLRYAANDAEIAVFQNRTVLGKVARAIQKVPGGEVVVPFGRTPSAVAMQIINYSPVGIVKTFV</sequence>
<dbReference type="EMBL" id="LAZR01028362">
    <property type="protein sequence ID" value="KKL62846.1"/>
    <property type="molecule type" value="Genomic_DNA"/>
</dbReference>